<keyword evidence="4" id="KW-0256">Endoplasmic reticulum</keyword>
<keyword evidence="10" id="KW-1185">Reference proteome</keyword>
<accession>A0ABD3QXM6</accession>
<feature type="transmembrane region" description="Helical" evidence="8">
    <location>
        <begin position="45"/>
        <end position="66"/>
    </location>
</feature>
<feature type="transmembrane region" description="Helical" evidence="8">
    <location>
        <begin position="78"/>
        <end position="99"/>
    </location>
</feature>
<dbReference type="GO" id="GO:0005789">
    <property type="term" value="C:endoplasmic reticulum membrane"/>
    <property type="evidence" value="ECO:0007669"/>
    <property type="project" value="UniProtKB-SubCell"/>
</dbReference>
<evidence type="ECO:0008006" key="11">
    <source>
        <dbReference type="Google" id="ProtNLM"/>
    </source>
</evidence>
<dbReference type="EMBL" id="JALLPJ020000016">
    <property type="protein sequence ID" value="KAL3804998.1"/>
    <property type="molecule type" value="Genomic_DNA"/>
</dbReference>
<dbReference type="Proteomes" id="UP001530400">
    <property type="component" value="Unassembled WGS sequence"/>
</dbReference>
<dbReference type="AlphaFoldDB" id="A0ABD3QXM6"/>
<dbReference type="PANTHER" id="PTHR13505:SF7">
    <property type="entry name" value="TRANSMEMBRANE PROTEIN 208"/>
    <property type="match status" value="1"/>
</dbReference>
<evidence type="ECO:0000256" key="1">
    <source>
        <dbReference type="ARBA" id="ARBA00004477"/>
    </source>
</evidence>
<keyword evidence="5 8" id="KW-1133">Transmembrane helix</keyword>
<dbReference type="Pfam" id="PF05620">
    <property type="entry name" value="TMEM208_SND2"/>
    <property type="match status" value="1"/>
</dbReference>
<proteinExistence type="inferred from homology"/>
<protein>
    <recommendedName>
        <fullName evidence="11">Transmembrane protein 208</fullName>
    </recommendedName>
</protein>
<evidence type="ECO:0000256" key="5">
    <source>
        <dbReference type="ARBA" id="ARBA00022989"/>
    </source>
</evidence>
<feature type="transmembrane region" description="Helical" evidence="8">
    <location>
        <begin position="20"/>
        <end position="39"/>
    </location>
</feature>
<gene>
    <name evidence="9" type="ORF">ACHAWO_001856</name>
</gene>
<sequence>MANAAAKKAAAAKQAAAKTYFPIVAGINLFYLFIRFVYYKSSLTIYHTCMGLLLVAISFFAYKGILDDHANSSSEDKGEALAGGMSLDLLGLAILVQLGSFASDYFYWLLGLIPIVGGFKLYKTLKGGKEAVGGFMPDNAAEKASGGNVDSDGAAAKRQKRAERRRQKWN</sequence>
<comment type="subcellular location">
    <subcellularLocation>
        <location evidence="1">Endoplasmic reticulum membrane</location>
        <topology evidence="1">Multi-pass membrane protein</topology>
    </subcellularLocation>
</comment>
<evidence type="ECO:0000256" key="6">
    <source>
        <dbReference type="ARBA" id="ARBA00023136"/>
    </source>
</evidence>
<organism evidence="9 10">
    <name type="scientific">Cyclotella atomus</name>
    <dbReference type="NCBI Taxonomy" id="382360"/>
    <lineage>
        <taxon>Eukaryota</taxon>
        <taxon>Sar</taxon>
        <taxon>Stramenopiles</taxon>
        <taxon>Ochrophyta</taxon>
        <taxon>Bacillariophyta</taxon>
        <taxon>Coscinodiscophyceae</taxon>
        <taxon>Thalassiosirophycidae</taxon>
        <taxon>Stephanodiscales</taxon>
        <taxon>Stephanodiscaceae</taxon>
        <taxon>Cyclotella</taxon>
    </lineage>
</organism>
<evidence type="ECO:0000313" key="9">
    <source>
        <dbReference type="EMBL" id="KAL3804998.1"/>
    </source>
</evidence>
<keyword evidence="3 8" id="KW-0812">Transmembrane</keyword>
<dbReference type="InterPro" id="IPR008506">
    <property type="entry name" value="SND2/TMEM208"/>
</dbReference>
<evidence type="ECO:0000313" key="10">
    <source>
        <dbReference type="Proteomes" id="UP001530400"/>
    </source>
</evidence>
<evidence type="ECO:0000256" key="8">
    <source>
        <dbReference type="SAM" id="Phobius"/>
    </source>
</evidence>
<comment type="caution">
    <text evidence="9">The sequence shown here is derived from an EMBL/GenBank/DDBJ whole genome shotgun (WGS) entry which is preliminary data.</text>
</comment>
<comment type="similarity">
    <text evidence="2">Belongs to the TMEM208 family.</text>
</comment>
<reference evidence="9 10" key="1">
    <citation type="submission" date="2024-10" db="EMBL/GenBank/DDBJ databases">
        <title>Updated reference genomes for cyclostephanoid diatoms.</title>
        <authorList>
            <person name="Roberts W.R."/>
            <person name="Alverson A.J."/>
        </authorList>
    </citation>
    <scope>NUCLEOTIDE SEQUENCE [LARGE SCALE GENOMIC DNA]</scope>
    <source>
        <strain evidence="9 10">AJA010-31</strain>
    </source>
</reference>
<feature type="region of interest" description="Disordered" evidence="7">
    <location>
        <begin position="142"/>
        <end position="170"/>
    </location>
</feature>
<feature type="transmembrane region" description="Helical" evidence="8">
    <location>
        <begin position="105"/>
        <end position="122"/>
    </location>
</feature>
<name>A0ABD3QXM6_9STRA</name>
<evidence type="ECO:0000256" key="4">
    <source>
        <dbReference type="ARBA" id="ARBA00022824"/>
    </source>
</evidence>
<feature type="compositionally biased region" description="Basic residues" evidence="7">
    <location>
        <begin position="157"/>
        <end position="170"/>
    </location>
</feature>
<evidence type="ECO:0000256" key="2">
    <source>
        <dbReference type="ARBA" id="ARBA00009950"/>
    </source>
</evidence>
<evidence type="ECO:0000256" key="3">
    <source>
        <dbReference type="ARBA" id="ARBA00022692"/>
    </source>
</evidence>
<dbReference type="PANTHER" id="PTHR13505">
    <property type="entry name" value="TRANSMEMBRANE PROTEIN 208"/>
    <property type="match status" value="1"/>
</dbReference>
<keyword evidence="6 8" id="KW-0472">Membrane</keyword>
<evidence type="ECO:0000256" key="7">
    <source>
        <dbReference type="SAM" id="MobiDB-lite"/>
    </source>
</evidence>